<keyword evidence="5 7" id="KW-0326">Glycosidase</keyword>
<dbReference type="Pfam" id="PF00150">
    <property type="entry name" value="Cellulase"/>
    <property type="match status" value="1"/>
</dbReference>
<dbReference type="AlphaFoldDB" id="A0AB34JGA1"/>
<feature type="region of interest" description="Disordered" evidence="8">
    <location>
        <begin position="502"/>
        <end position="564"/>
    </location>
</feature>
<feature type="compositionally biased region" description="Pro residues" evidence="8">
    <location>
        <begin position="502"/>
        <end position="522"/>
    </location>
</feature>
<keyword evidence="12" id="KW-1185">Reference proteome</keyword>
<evidence type="ECO:0000256" key="7">
    <source>
        <dbReference type="RuleBase" id="RU361153"/>
    </source>
</evidence>
<comment type="caution">
    <text evidence="11">The sequence shown here is derived from an EMBL/GenBank/DDBJ whole genome shotgun (WGS) entry which is preliminary data.</text>
</comment>
<feature type="domain" description="Glycoside hydrolase family 5" evidence="10">
    <location>
        <begin position="142"/>
        <end position="458"/>
    </location>
</feature>
<evidence type="ECO:0000256" key="8">
    <source>
        <dbReference type="SAM" id="MobiDB-lite"/>
    </source>
</evidence>
<sequence length="649" mass="69277">MAAARRCRLPTAPLRPAYPPAARTLRRHSRTLLLALLPPLCRGGACEPWCSQYTCDQPRCAACVDGCGRPFSPPPPPPRPPSAPHSPAVPLNTVGVRRADYWTDGEKIFTNALTGAAQQLRLKGASWFGLEGDPCYPGGATQAAIADNMAFLREHRFNAVRVPLALDAVLAAAAGGRAACQGPDGLFYTFNPDFSGLGYMEMLGLLVRHARDHGILVMLDVHVDRAGVWPDAGRAGLEGRRRLLAGWARLAARFCDAEEYWNVFAADLKNEPHGMYWGPGEGAAYPPHERWDALAAAVGNEVHRACPRWLVFVEGVGHCMVEVAEAHDDLPHPCAAPSAAGQDVAVPTWWGENLQAALEYPVALASRQKLVYSPHVYGPSVYPQPYFWQPDFPANLPPIWRAQWAHISRRRAFPVVIGEWGGRYTGADKVWQDAFVGFLADPRNAIAGSFYWAINPNSADTGGLLSAWGGGGGGAGRPEAAKLQMLSVLAATYVPTATTLPPLHPSPAASPAPPAARAPLAPPARAGGAPPPPPPPAGEAREARPSPRASASPPARPPPSGRTGRAHSAVLLLALRSAVGLLLVAALCEAWRLRRRCPRRRQRLPTDDDGGAQESVPSCEQPRHMRASSASTAVKAGGPSEVARAGYSY</sequence>
<evidence type="ECO:0000256" key="5">
    <source>
        <dbReference type="ARBA" id="ARBA00023295"/>
    </source>
</evidence>
<keyword evidence="2 7" id="KW-0378">Hydrolase</keyword>
<dbReference type="PANTHER" id="PTHR35923">
    <property type="entry name" value="MAJOR EXTRACELLULAR ENDOGLUCANASE"/>
    <property type="match status" value="1"/>
</dbReference>
<keyword evidence="9" id="KW-1133">Transmembrane helix</keyword>
<accession>A0AB34JGA1</accession>
<evidence type="ECO:0000256" key="6">
    <source>
        <dbReference type="ARBA" id="ARBA00023326"/>
    </source>
</evidence>
<organism evidence="11 12">
    <name type="scientific">Prymnesium parvum</name>
    <name type="common">Toxic golden alga</name>
    <dbReference type="NCBI Taxonomy" id="97485"/>
    <lineage>
        <taxon>Eukaryota</taxon>
        <taxon>Haptista</taxon>
        <taxon>Haptophyta</taxon>
        <taxon>Prymnesiophyceae</taxon>
        <taxon>Prymnesiales</taxon>
        <taxon>Prymnesiaceae</taxon>
        <taxon>Prymnesium</taxon>
    </lineage>
</organism>
<evidence type="ECO:0000256" key="4">
    <source>
        <dbReference type="ARBA" id="ARBA00023277"/>
    </source>
</evidence>
<keyword evidence="6" id="KW-0624">Polysaccharide degradation</keyword>
<dbReference type="GO" id="GO:0030245">
    <property type="term" value="P:cellulose catabolic process"/>
    <property type="evidence" value="ECO:0007669"/>
    <property type="project" value="UniProtKB-KW"/>
</dbReference>
<name>A0AB34JGA1_PRYPA</name>
<keyword evidence="9" id="KW-0472">Membrane</keyword>
<keyword evidence="3" id="KW-0136">Cellulose degradation</keyword>
<dbReference type="Gene3D" id="3.20.20.80">
    <property type="entry name" value="Glycosidases"/>
    <property type="match status" value="1"/>
</dbReference>
<dbReference type="InterPro" id="IPR001547">
    <property type="entry name" value="Glyco_hydro_5"/>
</dbReference>
<keyword evidence="4" id="KW-0119">Carbohydrate metabolism</keyword>
<keyword evidence="9" id="KW-0812">Transmembrane</keyword>
<evidence type="ECO:0000256" key="2">
    <source>
        <dbReference type="ARBA" id="ARBA00022801"/>
    </source>
</evidence>
<reference evidence="11 12" key="1">
    <citation type="journal article" date="2024" name="Science">
        <title>Giant polyketide synthase enzymes in the biosynthesis of giant marine polyether toxins.</title>
        <authorList>
            <person name="Fallon T.R."/>
            <person name="Shende V.V."/>
            <person name="Wierzbicki I.H."/>
            <person name="Pendleton A.L."/>
            <person name="Watervoot N.F."/>
            <person name="Auber R.P."/>
            <person name="Gonzalez D.J."/>
            <person name="Wisecaver J.H."/>
            <person name="Moore B.S."/>
        </authorList>
    </citation>
    <scope>NUCLEOTIDE SEQUENCE [LARGE SCALE GENOMIC DNA]</scope>
    <source>
        <strain evidence="11 12">12B1</strain>
    </source>
</reference>
<protein>
    <recommendedName>
        <fullName evidence="10">Glycoside hydrolase family 5 domain-containing protein</fullName>
    </recommendedName>
</protein>
<feature type="region of interest" description="Disordered" evidence="8">
    <location>
        <begin position="602"/>
        <end position="649"/>
    </location>
</feature>
<evidence type="ECO:0000256" key="1">
    <source>
        <dbReference type="ARBA" id="ARBA00005641"/>
    </source>
</evidence>
<proteinExistence type="inferred from homology"/>
<dbReference type="GO" id="GO:0004553">
    <property type="term" value="F:hydrolase activity, hydrolyzing O-glycosyl compounds"/>
    <property type="evidence" value="ECO:0007669"/>
    <property type="project" value="InterPro"/>
</dbReference>
<dbReference type="InterPro" id="IPR017853">
    <property type="entry name" value="GH"/>
</dbReference>
<dbReference type="EMBL" id="JBGBPQ010000009">
    <property type="protein sequence ID" value="KAL1519958.1"/>
    <property type="molecule type" value="Genomic_DNA"/>
</dbReference>
<gene>
    <name evidence="11" type="ORF">AB1Y20_023444</name>
</gene>
<evidence type="ECO:0000259" key="10">
    <source>
        <dbReference type="Pfam" id="PF00150"/>
    </source>
</evidence>
<evidence type="ECO:0000313" key="12">
    <source>
        <dbReference type="Proteomes" id="UP001515480"/>
    </source>
</evidence>
<comment type="similarity">
    <text evidence="1 7">Belongs to the glycosyl hydrolase 5 (cellulase A) family.</text>
</comment>
<evidence type="ECO:0000313" key="11">
    <source>
        <dbReference type="EMBL" id="KAL1519958.1"/>
    </source>
</evidence>
<dbReference type="PANTHER" id="PTHR35923:SF2">
    <property type="entry name" value="ENDOGLUCANASE"/>
    <property type="match status" value="1"/>
</dbReference>
<dbReference type="Proteomes" id="UP001515480">
    <property type="component" value="Unassembled WGS sequence"/>
</dbReference>
<evidence type="ECO:0000256" key="3">
    <source>
        <dbReference type="ARBA" id="ARBA00023001"/>
    </source>
</evidence>
<feature type="transmembrane region" description="Helical" evidence="9">
    <location>
        <begin position="569"/>
        <end position="591"/>
    </location>
</feature>
<evidence type="ECO:0000256" key="9">
    <source>
        <dbReference type="SAM" id="Phobius"/>
    </source>
</evidence>
<dbReference type="SUPFAM" id="SSF51445">
    <property type="entry name" value="(Trans)glycosidases"/>
    <property type="match status" value="1"/>
</dbReference>